<name>A0A183LQD7_9TREM</name>
<reference evidence="1 2" key="1">
    <citation type="submission" date="2018-11" db="EMBL/GenBank/DDBJ databases">
        <authorList>
            <consortium name="Pathogen Informatics"/>
        </authorList>
    </citation>
    <scope>NUCLEOTIDE SEQUENCE [LARGE SCALE GENOMIC DNA]</scope>
    <source>
        <strain evidence="1 2">Zambia</strain>
    </source>
</reference>
<accession>A0A183LQD7</accession>
<dbReference type="InterPro" id="IPR020339">
    <property type="entry name" value="C20orf85-like"/>
</dbReference>
<dbReference type="Pfam" id="PF14945">
    <property type="entry name" value="LLC1"/>
    <property type="match status" value="1"/>
</dbReference>
<organism evidence="1 2">
    <name type="scientific">Schistosoma margrebowiei</name>
    <dbReference type="NCBI Taxonomy" id="48269"/>
    <lineage>
        <taxon>Eukaryota</taxon>
        <taxon>Metazoa</taxon>
        <taxon>Spiralia</taxon>
        <taxon>Lophotrochozoa</taxon>
        <taxon>Platyhelminthes</taxon>
        <taxon>Trematoda</taxon>
        <taxon>Digenea</taxon>
        <taxon>Strigeidida</taxon>
        <taxon>Schistosomatoidea</taxon>
        <taxon>Schistosomatidae</taxon>
        <taxon>Schistosoma</taxon>
    </lineage>
</organism>
<evidence type="ECO:0000313" key="1">
    <source>
        <dbReference type="EMBL" id="VDO68947.1"/>
    </source>
</evidence>
<dbReference type="PANTHER" id="PTHR31909">
    <property type="entry name" value="CHROMOSOME 20 ORF85 FAMILY MEMBER"/>
    <property type="match status" value="1"/>
</dbReference>
<dbReference type="STRING" id="48269.A0A183LQD7"/>
<proteinExistence type="predicted"/>
<dbReference type="Proteomes" id="UP000277204">
    <property type="component" value="Unassembled WGS sequence"/>
</dbReference>
<keyword evidence="2" id="KW-1185">Reference proteome</keyword>
<dbReference type="AlphaFoldDB" id="A0A183LQD7"/>
<protein>
    <submittedName>
        <fullName evidence="1">Uncharacterized protein</fullName>
    </submittedName>
</protein>
<gene>
    <name evidence="1" type="ORF">SMRZ_LOCUS6012</name>
</gene>
<evidence type="ECO:0000313" key="2">
    <source>
        <dbReference type="Proteomes" id="UP000277204"/>
    </source>
</evidence>
<dbReference type="EMBL" id="UZAI01002171">
    <property type="protein sequence ID" value="VDO68947.1"/>
    <property type="molecule type" value="Genomic_DNA"/>
</dbReference>
<sequence>MEGKVSKIGLEVPLCNYVASDKIWRDNCVKEASASKAWSKNWSFLTLTPRELLKDEIHELIDPNRKPVEIPQYLRVAEAVPISAYIKVEPSPKPIPQTTSRMIGWRSGLPQYKLDKYEVARRPQGSLLKRFNWPIEALY</sequence>
<dbReference type="PANTHER" id="PTHR31909:SF3">
    <property type="entry name" value="SIMILAR TO PROTEIN C20ORF85 HOMOLOG"/>
    <property type="match status" value="1"/>
</dbReference>